<dbReference type="EMBL" id="MLOK01000030">
    <property type="protein sequence ID" value="OIM21581.1"/>
    <property type="molecule type" value="Genomic_DNA"/>
</dbReference>
<comment type="caution">
    <text evidence="2">The sequence shown here is derived from an EMBL/GenBank/DDBJ whole genome shotgun (WGS) entry which is preliminary data.</text>
</comment>
<feature type="transmembrane region" description="Helical" evidence="1">
    <location>
        <begin position="34"/>
        <end position="53"/>
    </location>
</feature>
<gene>
    <name evidence="2" type="ORF">ATX59_03405</name>
</gene>
<evidence type="ECO:0000313" key="3">
    <source>
        <dbReference type="Proteomes" id="UP000181728"/>
    </source>
</evidence>
<proteinExistence type="predicted"/>
<name>A0A6N4A842_OENOE</name>
<sequence>MEKIIQIIFPIIGNNRYSNRMAIKLQLPNLFSESVGAIIKSLVGGYFGMLALVDDFSRFRKRNKFCFT</sequence>
<accession>A0A6N4A842</accession>
<dbReference type="AlphaFoldDB" id="A0A6N4A842"/>
<evidence type="ECO:0000256" key="1">
    <source>
        <dbReference type="SAM" id="Phobius"/>
    </source>
</evidence>
<keyword evidence="1" id="KW-0472">Membrane</keyword>
<dbReference type="Proteomes" id="UP000181728">
    <property type="component" value="Unassembled WGS sequence"/>
</dbReference>
<keyword evidence="1" id="KW-0812">Transmembrane</keyword>
<reference evidence="2 3" key="1">
    <citation type="journal article" date="2016" name="BMC Genomics">
        <title>Consensus pan-genome assembly of the specialised wine bacterium Oenococcus oeni.</title>
        <authorList>
            <person name="Sternes P.R."/>
            <person name="Borneman A.R."/>
        </authorList>
    </citation>
    <scope>NUCLEOTIDE SEQUENCE [LARGE SCALE GENOMIC DNA]</scope>
    <source>
        <strain evidence="2 3">AWRIB661</strain>
    </source>
</reference>
<evidence type="ECO:0000313" key="2">
    <source>
        <dbReference type="EMBL" id="OIM21581.1"/>
    </source>
</evidence>
<organism evidence="2 3">
    <name type="scientific">Oenococcus oeni</name>
    <name type="common">Leuconostoc oenos</name>
    <dbReference type="NCBI Taxonomy" id="1247"/>
    <lineage>
        <taxon>Bacteria</taxon>
        <taxon>Bacillati</taxon>
        <taxon>Bacillota</taxon>
        <taxon>Bacilli</taxon>
        <taxon>Lactobacillales</taxon>
        <taxon>Lactobacillaceae</taxon>
        <taxon>Oenococcus</taxon>
    </lineage>
</organism>
<keyword evidence="1" id="KW-1133">Transmembrane helix</keyword>
<protein>
    <submittedName>
        <fullName evidence="2">Uncharacterized protein</fullName>
    </submittedName>
</protein>